<comment type="caution">
    <text evidence="4">The sequence shown here is derived from an EMBL/GenBank/DDBJ whole genome shotgun (WGS) entry which is preliminary data.</text>
</comment>
<evidence type="ECO:0000256" key="1">
    <source>
        <dbReference type="SAM" id="MobiDB-lite"/>
    </source>
</evidence>
<reference evidence="4 5" key="1">
    <citation type="journal article" date="2019" name="Int. J. Syst. Evol. Microbiol.">
        <title>The Global Catalogue of Microorganisms (GCM) 10K type strain sequencing project: providing services to taxonomists for standard genome sequencing and annotation.</title>
        <authorList>
            <consortium name="The Broad Institute Genomics Platform"/>
            <consortium name="The Broad Institute Genome Sequencing Center for Infectious Disease"/>
            <person name="Wu L."/>
            <person name="Ma J."/>
        </authorList>
    </citation>
    <scope>NUCLEOTIDE SEQUENCE [LARGE SCALE GENOMIC DNA]</scope>
    <source>
        <strain evidence="4 5">JCM 13581</strain>
    </source>
</reference>
<feature type="transmembrane region" description="Helical" evidence="2">
    <location>
        <begin position="166"/>
        <end position="193"/>
    </location>
</feature>
<feature type="transmembrane region" description="Helical" evidence="2">
    <location>
        <begin position="347"/>
        <end position="375"/>
    </location>
</feature>
<feature type="compositionally biased region" description="Polar residues" evidence="1">
    <location>
        <begin position="1"/>
        <end position="11"/>
    </location>
</feature>
<gene>
    <name evidence="4" type="ORF">GCM10009716_44590</name>
</gene>
<feature type="compositionally biased region" description="Gly residues" evidence="1">
    <location>
        <begin position="36"/>
        <end position="46"/>
    </location>
</feature>
<proteinExistence type="predicted"/>
<feature type="region of interest" description="Disordered" evidence="1">
    <location>
        <begin position="1"/>
        <end position="86"/>
    </location>
</feature>
<name>A0ABN2PVF5_9ACTN</name>
<feature type="domain" description="Glycerophosphoryl diester phosphodiesterase membrane" evidence="3">
    <location>
        <begin position="253"/>
        <end position="323"/>
    </location>
</feature>
<sequence>MSDSPGWTSPGSPRPEDGAGPDGTADGRPRLDKPGPSGGSSGGTGQPQGWQAAPPPGPAGAPGSSGPSGWSGGGGWSGPPAGSIAPRPGVIPLRPLGVGEILDGAVSTARAHWRTVLSITLGIAILVELFSILAMRTWLGDSSGFAALENNPQPTESEVRDAMGDLFGFSSVVGIFTLLATVLATALLTIVVARAVLGRSVTLGEAWQDARHRLLRLLGLVLLVVLITVGALVVPMLLAATTGSLALTVLAFFGGLVLAVWLGVRLSLATPALMLEREGIRDAMRRSWKLVGGSWWRVFGIQLLVAVLLLVVAGVIEFPASIIAGLVSGEGAGNVFDGSVTELSWTYLAVSGIGSVLASTVTLPISAGTTALLYIDQRIRREALDLELARAAGVDDEPGAGS</sequence>
<dbReference type="RefSeq" id="WP_344265699.1">
    <property type="nucleotide sequence ID" value="NZ_BAAAMJ010000068.1"/>
</dbReference>
<dbReference type="PANTHER" id="PTHR33133:SF1">
    <property type="entry name" value="EXPRESSED PROTEIN-RELATED"/>
    <property type="match status" value="1"/>
</dbReference>
<feature type="transmembrane region" description="Helical" evidence="2">
    <location>
        <begin position="296"/>
        <end position="327"/>
    </location>
</feature>
<dbReference type="PANTHER" id="PTHR33133">
    <property type="entry name" value="OS08G0107100 PROTEIN-RELATED"/>
    <property type="match status" value="1"/>
</dbReference>
<accession>A0ABN2PVF5</accession>
<evidence type="ECO:0000313" key="5">
    <source>
        <dbReference type="Proteomes" id="UP001501303"/>
    </source>
</evidence>
<feature type="transmembrane region" description="Helical" evidence="2">
    <location>
        <begin position="214"/>
        <end position="238"/>
    </location>
</feature>
<evidence type="ECO:0000259" key="3">
    <source>
        <dbReference type="Pfam" id="PF10110"/>
    </source>
</evidence>
<evidence type="ECO:0000313" key="4">
    <source>
        <dbReference type="EMBL" id="GAA1932451.1"/>
    </source>
</evidence>
<keyword evidence="2" id="KW-0812">Transmembrane</keyword>
<keyword evidence="2" id="KW-1133">Transmembrane helix</keyword>
<feature type="transmembrane region" description="Helical" evidence="2">
    <location>
        <begin position="250"/>
        <end position="275"/>
    </location>
</feature>
<feature type="transmembrane region" description="Helical" evidence="2">
    <location>
        <begin position="116"/>
        <end position="139"/>
    </location>
</feature>
<protein>
    <recommendedName>
        <fullName evidence="3">Glycerophosphoryl diester phosphodiesterase membrane domain-containing protein</fullName>
    </recommendedName>
</protein>
<keyword evidence="5" id="KW-1185">Reference proteome</keyword>
<organism evidence="4 5">
    <name type="scientific">Streptomyces sodiiphilus</name>
    <dbReference type="NCBI Taxonomy" id="226217"/>
    <lineage>
        <taxon>Bacteria</taxon>
        <taxon>Bacillati</taxon>
        <taxon>Actinomycetota</taxon>
        <taxon>Actinomycetes</taxon>
        <taxon>Kitasatosporales</taxon>
        <taxon>Streptomycetaceae</taxon>
        <taxon>Streptomyces</taxon>
    </lineage>
</organism>
<dbReference type="Pfam" id="PF10110">
    <property type="entry name" value="GPDPase_memb"/>
    <property type="match status" value="1"/>
</dbReference>
<dbReference type="InterPro" id="IPR018476">
    <property type="entry name" value="GlyceroP-diester-Pdiesterase_M"/>
</dbReference>
<dbReference type="EMBL" id="BAAAMJ010000068">
    <property type="protein sequence ID" value="GAA1932451.1"/>
    <property type="molecule type" value="Genomic_DNA"/>
</dbReference>
<evidence type="ECO:0000256" key="2">
    <source>
        <dbReference type="SAM" id="Phobius"/>
    </source>
</evidence>
<dbReference type="Proteomes" id="UP001501303">
    <property type="component" value="Unassembled WGS sequence"/>
</dbReference>
<keyword evidence="2" id="KW-0472">Membrane</keyword>